<comment type="caution">
    <text evidence="1">The sequence shown here is derived from an EMBL/GenBank/DDBJ whole genome shotgun (WGS) entry which is preliminary data.</text>
</comment>
<protein>
    <submittedName>
        <fullName evidence="1">Uncharacterized protein</fullName>
    </submittedName>
</protein>
<organism evidence="1 2">
    <name type="scientific">Handelsmanbacteria sp. (strain RIFCSPLOWO2_12_FULL_64_10)</name>
    <dbReference type="NCBI Taxonomy" id="1817868"/>
    <lineage>
        <taxon>Bacteria</taxon>
        <taxon>Candidatus Handelsmaniibacteriota</taxon>
    </lineage>
</organism>
<dbReference type="AlphaFoldDB" id="A0A1F6C8Y6"/>
<name>A0A1F6C8Y6_HANXR</name>
<reference evidence="1 2" key="1">
    <citation type="journal article" date="2016" name="Nat. Commun.">
        <title>Thousands of microbial genomes shed light on interconnected biogeochemical processes in an aquifer system.</title>
        <authorList>
            <person name="Anantharaman K."/>
            <person name="Brown C.T."/>
            <person name="Hug L.A."/>
            <person name="Sharon I."/>
            <person name="Castelle C.J."/>
            <person name="Probst A.J."/>
            <person name="Thomas B.C."/>
            <person name="Singh A."/>
            <person name="Wilkins M.J."/>
            <person name="Karaoz U."/>
            <person name="Brodie E.L."/>
            <person name="Williams K.H."/>
            <person name="Hubbard S.S."/>
            <person name="Banfield J.F."/>
        </authorList>
    </citation>
    <scope>NUCLEOTIDE SEQUENCE [LARGE SCALE GENOMIC DNA]</scope>
    <source>
        <strain evidence="2">RIFCSPLOWO2_12_FULL_64_10</strain>
    </source>
</reference>
<proteinExistence type="predicted"/>
<dbReference type="Proteomes" id="UP000178606">
    <property type="component" value="Unassembled WGS sequence"/>
</dbReference>
<sequence>MLPNYDPRMGPADEEDLYQYLRVTAQEWQFFTYADALGLPEASKCTLVGAALARDSAVDHWNRWMYKQRDREWFLVHQRHVLEEDYRNERRGIFLTAGSSVLVVHRCESVLATVSRRERRAFAPDGAPMALGEEEQVDLHCILSPPHDDTLKVLPVHVVPNVSVFNH</sequence>
<evidence type="ECO:0000313" key="2">
    <source>
        <dbReference type="Proteomes" id="UP000178606"/>
    </source>
</evidence>
<dbReference type="EMBL" id="MFKF01000372">
    <property type="protein sequence ID" value="OGG45512.1"/>
    <property type="molecule type" value="Genomic_DNA"/>
</dbReference>
<accession>A0A1F6C8Y6</accession>
<evidence type="ECO:0000313" key="1">
    <source>
        <dbReference type="EMBL" id="OGG45512.1"/>
    </source>
</evidence>
<gene>
    <name evidence="1" type="ORF">A3F84_22735</name>
</gene>